<gene>
    <name evidence="2" type="ORF">BO78DRAFT_467531</name>
</gene>
<reference evidence="2 3" key="1">
    <citation type="submission" date="2018-02" db="EMBL/GenBank/DDBJ databases">
        <title>The genomes of Aspergillus section Nigri reveals drivers in fungal speciation.</title>
        <authorList>
            <consortium name="DOE Joint Genome Institute"/>
            <person name="Vesth T.C."/>
            <person name="Nybo J."/>
            <person name="Theobald S."/>
            <person name="Brandl J."/>
            <person name="Frisvad J.C."/>
            <person name="Nielsen K.F."/>
            <person name="Lyhne E.K."/>
            <person name="Kogle M.E."/>
            <person name="Kuo A."/>
            <person name="Riley R."/>
            <person name="Clum A."/>
            <person name="Nolan M."/>
            <person name="Lipzen A."/>
            <person name="Salamov A."/>
            <person name="Henrissat B."/>
            <person name="Wiebenga A."/>
            <person name="De vries R.P."/>
            <person name="Grigoriev I.V."/>
            <person name="Mortensen U.H."/>
            <person name="Andersen M.R."/>
            <person name="Baker S.E."/>
        </authorList>
    </citation>
    <scope>NUCLEOTIDE SEQUENCE [LARGE SCALE GENOMIC DNA]</scope>
    <source>
        <strain evidence="2 3">CBS 121057</strain>
    </source>
</reference>
<feature type="compositionally biased region" description="Basic and acidic residues" evidence="1">
    <location>
        <begin position="68"/>
        <end position="91"/>
    </location>
</feature>
<feature type="compositionally biased region" description="Polar residues" evidence="1">
    <location>
        <begin position="133"/>
        <end position="145"/>
    </location>
</feature>
<name>A0A319EIC5_ASPSB</name>
<dbReference type="AlphaFoldDB" id="A0A319EIC5"/>
<keyword evidence="3" id="KW-1185">Reference proteome</keyword>
<proteinExistence type="predicted"/>
<evidence type="ECO:0000313" key="3">
    <source>
        <dbReference type="Proteomes" id="UP000248423"/>
    </source>
</evidence>
<evidence type="ECO:0000256" key="1">
    <source>
        <dbReference type="SAM" id="MobiDB-lite"/>
    </source>
</evidence>
<sequence>MDTLLWVGGKYLGVTGTVTGTECIGVSTGPDVLLRSSCYDALLETESNRFSCGVRFTAAPSRTKLGKPNHEQYAHPDRRSEARSKKQEVHVRGTSPVSIFQPWSVGDCRSTCGNWKLEMPLSDPRQDPIMTHNPWSNQNNARITASSPGRRMGRGSRGNFPPQYGYRRGSNLIVNASLGPSGSGILVTA</sequence>
<organism evidence="2 3">
    <name type="scientific">Aspergillus sclerotiicarbonarius (strain CBS 121057 / IBT 28362)</name>
    <dbReference type="NCBI Taxonomy" id="1448318"/>
    <lineage>
        <taxon>Eukaryota</taxon>
        <taxon>Fungi</taxon>
        <taxon>Dikarya</taxon>
        <taxon>Ascomycota</taxon>
        <taxon>Pezizomycotina</taxon>
        <taxon>Eurotiomycetes</taxon>
        <taxon>Eurotiomycetidae</taxon>
        <taxon>Eurotiales</taxon>
        <taxon>Aspergillaceae</taxon>
        <taxon>Aspergillus</taxon>
        <taxon>Aspergillus subgen. Circumdati</taxon>
    </lineage>
</organism>
<dbReference type="EMBL" id="KZ826324">
    <property type="protein sequence ID" value="PYI10067.1"/>
    <property type="molecule type" value="Genomic_DNA"/>
</dbReference>
<protein>
    <submittedName>
        <fullName evidence="2">Uncharacterized protein</fullName>
    </submittedName>
</protein>
<dbReference type="VEuPathDB" id="FungiDB:BO78DRAFT_467531"/>
<dbReference type="Proteomes" id="UP000248423">
    <property type="component" value="Unassembled WGS sequence"/>
</dbReference>
<feature type="region of interest" description="Disordered" evidence="1">
    <location>
        <begin position="130"/>
        <end position="164"/>
    </location>
</feature>
<feature type="region of interest" description="Disordered" evidence="1">
    <location>
        <begin position="61"/>
        <end position="93"/>
    </location>
</feature>
<accession>A0A319EIC5</accession>
<evidence type="ECO:0000313" key="2">
    <source>
        <dbReference type="EMBL" id="PYI10067.1"/>
    </source>
</evidence>